<organism evidence="1 2">
    <name type="scientific">Klebsiella phage vB_KleM_KB2</name>
    <dbReference type="NCBI Taxonomy" id="2759197"/>
    <lineage>
        <taxon>Viruses</taxon>
        <taxon>Duplodnaviria</taxon>
        <taxon>Heunggongvirae</taxon>
        <taxon>Uroviricota</taxon>
        <taxon>Caudoviricetes</taxon>
        <taxon>Jameshumphriesvirinae</taxon>
        <taxon>Bimevirus</taxon>
        <taxon>Bimevirus KB2</taxon>
    </lineage>
</organism>
<gene>
    <name evidence="1" type="ORF">KB2_gp020</name>
</gene>
<evidence type="ECO:0000313" key="2">
    <source>
        <dbReference type="Proteomes" id="UP000828521"/>
    </source>
</evidence>
<proteinExistence type="predicted"/>
<keyword evidence="2" id="KW-1185">Reference proteome</keyword>
<name>A0AAE7J2F2_9CAUD</name>
<protein>
    <submittedName>
        <fullName evidence="1">Uncharacterized protein</fullName>
    </submittedName>
</protein>
<dbReference type="EMBL" id="MT757392">
    <property type="protein sequence ID" value="QNI20502.1"/>
    <property type="molecule type" value="Genomic_DNA"/>
</dbReference>
<evidence type="ECO:0000313" key="1">
    <source>
        <dbReference type="EMBL" id="QNI20502.1"/>
    </source>
</evidence>
<accession>A0AAE7J2F2</accession>
<dbReference type="Proteomes" id="UP000828521">
    <property type="component" value="Segment"/>
</dbReference>
<sequence>MSKYVIVWNHNKSEGVIFSKENNEDEALDGAYHAGGGMTVNPCSSIGDNFRETYGEEQDCFIQHVEIDNTKATRIEKDGE</sequence>
<reference evidence="1" key="1">
    <citation type="submission" date="2020-07" db="EMBL/GenBank/DDBJ databases">
        <title>Genome of Klebsiella pneumoniae phage.</title>
        <authorList>
            <person name="Peng Q."/>
        </authorList>
    </citation>
    <scope>NUCLEOTIDE SEQUENCE</scope>
</reference>